<dbReference type="PANTHER" id="PTHR33671:SF1">
    <property type="entry name" value="DUF688 FAMILY PROTEIN"/>
    <property type="match status" value="1"/>
</dbReference>
<dbReference type="KEGG" id="csv:105435371"/>
<accession>A0A0A0KY11</accession>
<protein>
    <submittedName>
        <fullName evidence="2">Uncharacterized protein</fullName>
    </submittedName>
</protein>
<gene>
    <name evidence="2" type="ORF">Csa_4G312800</name>
</gene>
<evidence type="ECO:0000313" key="3">
    <source>
        <dbReference type="Proteomes" id="UP000029981"/>
    </source>
</evidence>
<dbReference type="OrthoDB" id="767768at2759"/>
<evidence type="ECO:0000313" key="2">
    <source>
        <dbReference type="EMBL" id="KGN54398.1"/>
    </source>
</evidence>
<reference evidence="2 3" key="2">
    <citation type="journal article" date="2009" name="PLoS ONE">
        <title>An integrated genetic and cytogenetic map of the cucumber genome.</title>
        <authorList>
            <person name="Ren Y."/>
            <person name="Zhang Z."/>
            <person name="Liu J."/>
            <person name="Staub J.E."/>
            <person name="Han Y."/>
            <person name="Cheng Z."/>
            <person name="Li X."/>
            <person name="Lu J."/>
            <person name="Miao H."/>
            <person name="Kang H."/>
            <person name="Xie B."/>
            <person name="Gu X."/>
            <person name="Wang X."/>
            <person name="Du Y."/>
            <person name="Jin W."/>
            <person name="Huang S."/>
        </authorList>
    </citation>
    <scope>NUCLEOTIDE SEQUENCE [LARGE SCALE GENOMIC DNA]</scope>
    <source>
        <strain evidence="3">cv. 9930</strain>
    </source>
</reference>
<name>A0A0A0KY11_CUCSA</name>
<reference evidence="2 3" key="3">
    <citation type="journal article" date="2010" name="BMC Genomics">
        <title>Transcriptome sequencing and comparative analysis of cucumber flowers with different sex types.</title>
        <authorList>
            <person name="Guo S."/>
            <person name="Zheng Y."/>
            <person name="Joung J.G."/>
            <person name="Liu S."/>
            <person name="Zhang Z."/>
            <person name="Crasta O.R."/>
            <person name="Sobral B.W."/>
            <person name="Xu Y."/>
            <person name="Huang S."/>
            <person name="Fei Z."/>
        </authorList>
    </citation>
    <scope>NUCLEOTIDE SEQUENCE [LARGE SCALE GENOMIC DNA]</scope>
    <source>
        <strain evidence="3">cv. 9930</strain>
    </source>
</reference>
<reference evidence="2 3" key="4">
    <citation type="journal article" date="2011" name="BMC Genomics">
        <title>RNA-Seq improves annotation of protein-coding genes in the cucumber genome.</title>
        <authorList>
            <person name="Li Z."/>
            <person name="Zhang Z."/>
            <person name="Yan P."/>
            <person name="Huang S."/>
            <person name="Fei Z."/>
            <person name="Lin K."/>
        </authorList>
    </citation>
    <scope>NUCLEOTIDE SEQUENCE [LARGE SCALE GENOMIC DNA]</scope>
    <source>
        <strain evidence="3">cv. 9930</strain>
    </source>
</reference>
<dbReference type="EMBL" id="CM002925">
    <property type="protein sequence ID" value="KGN54398.1"/>
    <property type="molecule type" value="Genomic_DNA"/>
</dbReference>
<dbReference type="Proteomes" id="UP000029981">
    <property type="component" value="Chromosome 4"/>
</dbReference>
<dbReference type="OMA" id="IPCTNVK"/>
<dbReference type="Gramene" id="KGN54398">
    <property type="protein sequence ID" value="KGN54398"/>
    <property type="gene ID" value="Csa_4G312800"/>
</dbReference>
<proteinExistence type="predicted"/>
<dbReference type="InterPro" id="IPR007789">
    <property type="entry name" value="DUF688"/>
</dbReference>
<dbReference type="AlphaFoldDB" id="A0A0A0KY11"/>
<feature type="region of interest" description="Disordered" evidence="1">
    <location>
        <begin position="111"/>
        <end position="135"/>
    </location>
</feature>
<reference evidence="2 3" key="1">
    <citation type="journal article" date="2009" name="Nat. Genet.">
        <title>The genome of the cucumber, Cucumis sativus L.</title>
        <authorList>
            <person name="Huang S."/>
            <person name="Li R."/>
            <person name="Zhang Z."/>
            <person name="Li L."/>
            <person name="Gu X."/>
            <person name="Fan W."/>
            <person name="Lucas W.J."/>
            <person name="Wang X."/>
            <person name="Xie B."/>
            <person name="Ni P."/>
            <person name="Ren Y."/>
            <person name="Zhu H."/>
            <person name="Li J."/>
            <person name="Lin K."/>
            <person name="Jin W."/>
            <person name="Fei Z."/>
            <person name="Li G."/>
            <person name="Staub J."/>
            <person name="Kilian A."/>
            <person name="van der Vossen E.A."/>
            <person name="Wu Y."/>
            <person name="Guo J."/>
            <person name="He J."/>
            <person name="Jia Z."/>
            <person name="Ren Y."/>
            <person name="Tian G."/>
            <person name="Lu Y."/>
            <person name="Ruan J."/>
            <person name="Qian W."/>
            <person name="Wang M."/>
            <person name="Huang Q."/>
            <person name="Li B."/>
            <person name="Xuan Z."/>
            <person name="Cao J."/>
            <person name="Asan"/>
            <person name="Wu Z."/>
            <person name="Zhang J."/>
            <person name="Cai Q."/>
            <person name="Bai Y."/>
            <person name="Zhao B."/>
            <person name="Han Y."/>
            <person name="Li Y."/>
            <person name="Li X."/>
            <person name="Wang S."/>
            <person name="Shi Q."/>
            <person name="Liu S."/>
            <person name="Cho W.K."/>
            <person name="Kim J.Y."/>
            <person name="Xu Y."/>
            <person name="Heller-Uszynska K."/>
            <person name="Miao H."/>
            <person name="Cheng Z."/>
            <person name="Zhang S."/>
            <person name="Wu J."/>
            <person name="Yang Y."/>
            <person name="Kang H."/>
            <person name="Li M."/>
            <person name="Liang H."/>
            <person name="Ren X."/>
            <person name="Shi Z."/>
            <person name="Wen M."/>
            <person name="Jian M."/>
            <person name="Yang H."/>
            <person name="Zhang G."/>
            <person name="Yang Z."/>
            <person name="Chen R."/>
            <person name="Liu S."/>
            <person name="Li J."/>
            <person name="Ma L."/>
            <person name="Liu H."/>
            <person name="Zhou Y."/>
            <person name="Zhao J."/>
            <person name="Fang X."/>
            <person name="Li G."/>
            <person name="Fang L."/>
            <person name="Li Y."/>
            <person name="Liu D."/>
            <person name="Zheng H."/>
            <person name="Zhang Y."/>
            <person name="Qin N."/>
            <person name="Li Z."/>
            <person name="Yang G."/>
            <person name="Yang S."/>
            <person name="Bolund L."/>
            <person name="Kristiansen K."/>
            <person name="Zheng H."/>
            <person name="Li S."/>
            <person name="Zhang X."/>
            <person name="Yang H."/>
            <person name="Wang J."/>
            <person name="Sun R."/>
            <person name="Zhang B."/>
            <person name="Jiang S."/>
            <person name="Wang J."/>
            <person name="Du Y."/>
            <person name="Li S."/>
        </authorList>
    </citation>
    <scope>NUCLEOTIDE SEQUENCE [LARGE SCALE GENOMIC DNA]</scope>
    <source>
        <strain evidence="3">cv. 9930</strain>
    </source>
</reference>
<feature type="compositionally biased region" description="Basic and acidic residues" evidence="1">
    <location>
        <begin position="111"/>
        <end position="120"/>
    </location>
</feature>
<dbReference type="PANTHER" id="PTHR33671">
    <property type="entry name" value="N-METHYLTRANSFERASE, PUTATIVE (DUF688)-RELATED"/>
    <property type="match status" value="1"/>
</dbReference>
<dbReference type="Pfam" id="PF05097">
    <property type="entry name" value="DUF688"/>
    <property type="match status" value="1"/>
</dbReference>
<feature type="compositionally biased region" description="Acidic residues" evidence="1">
    <location>
        <begin position="121"/>
        <end position="130"/>
    </location>
</feature>
<keyword evidence="3" id="KW-1185">Reference proteome</keyword>
<sequence>MEHQDDDRQSYVHHHIARKLNFNAPLLTTRRPAANVDLDRLSISGSARISLSTTSDRVPFCWEQAPGKPKEYVERCHAAAHGGDAITPRPTLPPGWWRPPVQTRRNSRHLHCNDGHRCDDNVDVDDDNDENSSGSGYVLSDVMDVFSLSEAIDIVEKAEKARKFSDELNLKELKLYEEEEEEEEGKNNGNYNCSSNFMIERFLPDATALAASSMLNRHAFSPQRVAKRPFSPPKGCGLVVLFPWRIKHHHQLCGVKSPVRDGGRSLGSKSSAKQKKHH</sequence>
<evidence type="ECO:0000256" key="1">
    <source>
        <dbReference type="SAM" id="MobiDB-lite"/>
    </source>
</evidence>
<organism evidence="2 3">
    <name type="scientific">Cucumis sativus</name>
    <name type="common">Cucumber</name>
    <dbReference type="NCBI Taxonomy" id="3659"/>
    <lineage>
        <taxon>Eukaryota</taxon>
        <taxon>Viridiplantae</taxon>
        <taxon>Streptophyta</taxon>
        <taxon>Embryophyta</taxon>
        <taxon>Tracheophyta</taxon>
        <taxon>Spermatophyta</taxon>
        <taxon>Magnoliopsida</taxon>
        <taxon>eudicotyledons</taxon>
        <taxon>Gunneridae</taxon>
        <taxon>Pentapetalae</taxon>
        <taxon>rosids</taxon>
        <taxon>fabids</taxon>
        <taxon>Cucurbitales</taxon>
        <taxon>Cucurbitaceae</taxon>
        <taxon>Benincaseae</taxon>
        <taxon>Cucumis</taxon>
    </lineage>
</organism>
<feature type="region of interest" description="Disordered" evidence="1">
    <location>
        <begin position="255"/>
        <end position="278"/>
    </location>
</feature>